<keyword evidence="8 9" id="KW-0975">Bacterial flagellum</keyword>
<sequence>MLIASVATVLALAAIIWFATRPSYKVLFYNLPEAETARVMEQLAALGIPHELGAGGTTIRIPENMIHTTRLEMAKAGMPKTTEGQGFELFDTQSLMGLTDFMQRMNYQRALQGELQRTIESIQAVEKARVHLVLPKESNFTAIRGDEQSSASVQLTLNQQLTASQVAGIVHLVAGSVKNLDETKVTVIDHKGKILAGGEEDDLGGAMASDKALKLKRHYEKEKTDKIKTMLDRLLGPDTSIVRVDVELDLEKRQRQEEIYDPEGAVPLSTQNVEENSNGVFGTGGVPGVIPNDPNQTATTGASGSSQTRSVNKETINYQNSKTVRTIQEGVGTIKKLSVAVLVDGTYETPAADKDGNVGEPVYKPRTQEEIDMLKRVVEKTVGFDTDRGDAIEVTSTAFKPLPPPKEQENPWLSREFQLEMAKYAALALLVFLLVFFVLRPLVKKLLLPEEVEDDKLPGAVAELERQLMAEGVGATPSDQPGKLMVPDRTLQLAQQMIGEHLEEAREVLRSWMQQDTYS</sequence>
<dbReference type="GO" id="GO:0005886">
    <property type="term" value="C:plasma membrane"/>
    <property type="evidence" value="ECO:0007669"/>
    <property type="project" value="UniProtKB-SubCell"/>
</dbReference>
<dbReference type="PANTHER" id="PTHR30046">
    <property type="entry name" value="FLAGELLAR M-RING PROTEIN"/>
    <property type="match status" value="1"/>
</dbReference>
<accession>A0A1Y2K1F5</accession>
<gene>
    <name evidence="14" type="ORF">MAIT1_01422</name>
</gene>
<keyword evidence="14" id="KW-0969">Cilium</keyword>
<evidence type="ECO:0000256" key="3">
    <source>
        <dbReference type="ARBA" id="ARBA00007971"/>
    </source>
</evidence>
<comment type="similarity">
    <text evidence="3 9">Belongs to the FliF family.</text>
</comment>
<dbReference type="PIRSF" id="PIRSF004862">
    <property type="entry name" value="FliF"/>
    <property type="match status" value="1"/>
</dbReference>
<dbReference type="STRING" id="1434232.MAIT1_01422"/>
<evidence type="ECO:0000256" key="2">
    <source>
        <dbReference type="ARBA" id="ARBA00004651"/>
    </source>
</evidence>
<feature type="compositionally biased region" description="Low complexity" evidence="10">
    <location>
        <begin position="296"/>
        <end position="310"/>
    </location>
</feature>
<dbReference type="InterPro" id="IPR006182">
    <property type="entry name" value="FliF_N_dom"/>
</dbReference>
<evidence type="ECO:0000313" key="15">
    <source>
        <dbReference type="Proteomes" id="UP000194003"/>
    </source>
</evidence>
<evidence type="ECO:0000256" key="6">
    <source>
        <dbReference type="ARBA" id="ARBA00022989"/>
    </source>
</evidence>
<comment type="caution">
    <text evidence="14">The sequence shown here is derived from an EMBL/GenBank/DDBJ whole genome shotgun (WGS) entry which is preliminary data.</text>
</comment>
<dbReference type="InterPro" id="IPR043427">
    <property type="entry name" value="YscJ/FliF"/>
</dbReference>
<feature type="domain" description="Flagellar M-ring N-terminal" evidence="12">
    <location>
        <begin position="20"/>
        <end position="196"/>
    </location>
</feature>
<keyword evidence="7 11" id="KW-0472">Membrane</keyword>
<dbReference type="Gene3D" id="3.30.300.30">
    <property type="match status" value="1"/>
</dbReference>
<evidence type="ECO:0000256" key="4">
    <source>
        <dbReference type="ARBA" id="ARBA00022475"/>
    </source>
</evidence>
<protein>
    <recommendedName>
        <fullName evidence="9">Flagellar M-ring protein</fullName>
    </recommendedName>
</protein>
<evidence type="ECO:0000256" key="10">
    <source>
        <dbReference type="SAM" id="MobiDB-lite"/>
    </source>
</evidence>
<evidence type="ECO:0000256" key="7">
    <source>
        <dbReference type="ARBA" id="ARBA00023136"/>
    </source>
</evidence>
<dbReference type="PRINTS" id="PR01009">
    <property type="entry name" value="FLGMRINGFLIF"/>
</dbReference>
<dbReference type="PANTHER" id="PTHR30046:SF0">
    <property type="entry name" value="FLAGELLAR M-RING PROTEIN"/>
    <property type="match status" value="1"/>
</dbReference>
<keyword evidence="4" id="KW-1003">Cell membrane</keyword>
<reference evidence="14 15" key="1">
    <citation type="journal article" date="2016" name="BMC Genomics">
        <title>Combined genomic and structural analyses of a cultured magnetotactic bacterium reveals its niche adaptation to a dynamic environment.</title>
        <authorList>
            <person name="Araujo A.C."/>
            <person name="Morillo V."/>
            <person name="Cypriano J."/>
            <person name="Teixeira L.C."/>
            <person name="Leao P."/>
            <person name="Lyra S."/>
            <person name="Almeida L.G."/>
            <person name="Bazylinski D.A."/>
            <person name="Vasconcellos A.T."/>
            <person name="Abreu F."/>
            <person name="Lins U."/>
        </authorList>
    </citation>
    <scope>NUCLEOTIDE SEQUENCE [LARGE SCALE GENOMIC DNA]</scope>
    <source>
        <strain evidence="14 15">IT-1</strain>
    </source>
</reference>
<dbReference type="InterPro" id="IPR045851">
    <property type="entry name" value="AMP-bd_C_sf"/>
</dbReference>
<keyword evidence="14" id="KW-0966">Cell projection</keyword>
<evidence type="ECO:0000259" key="13">
    <source>
        <dbReference type="Pfam" id="PF08345"/>
    </source>
</evidence>
<dbReference type="GO" id="GO:0003774">
    <property type="term" value="F:cytoskeletal motor activity"/>
    <property type="evidence" value="ECO:0007669"/>
    <property type="project" value="InterPro"/>
</dbReference>
<evidence type="ECO:0000256" key="11">
    <source>
        <dbReference type="SAM" id="Phobius"/>
    </source>
</evidence>
<evidence type="ECO:0000256" key="1">
    <source>
        <dbReference type="ARBA" id="ARBA00004117"/>
    </source>
</evidence>
<dbReference type="InterPro" id="IPR013556">
    <property type="entry name" value="Flag_M-ring_C"/>
</dbReference>
<keyword evidence="6 11" id="KW-1133">Transmembrane helix</keyword>
<dbReference type="Pfam" id="PF01514">
    <property type="entry name" value="YscJ_FliF"/>
    <property type="match status" value="1"/>
</dbReference>
<keyword evidence="14" id="KW-0282">Flagellum</keyword>
<comment type="subcellular location">
    <subcellularLocation>
        <location evidence="1 9">Bacterial flagellum basal body</location>
    </subcellularLocation>
    <subcellularLocation>
        <location evidence="2">Cell membrane</location>
        <topology evidence="2">Multi-pass membrane protein</topology>
    </subcellularLocation>
</comment>
<dbReference type="NCBIfam" id="TIGR00206">
    <property type="entry name" value="fliF"/>
    <property type="match status" value="1"/>
</dbReference>
<comment type="function">
    <text evidence="9">The M ring may be actively involved in energy transduction.</text>
</comment>
<evidence type="ECO:0000256" key="8">
    <source>
        <dbReference type="ARBA" id="ARBA00023143"/>
    </source>
</evidence>
<feature type="domain" description="Flagellar M-ring C-terminal" evidence="13">
    <location>
        <begin position="231"/>
        <end position="399"/>
    </location>
</feature>
<dbReference type="EMBL" id="LVJN01000020">
    <property type="protein sequence ID" value="OSM01456.1"/>
    <property type="molecule type" value="Genomic_DNA"/>
</dbReference>
<dbReference type="Proteomes" id="UP000194003">
    <property type="component" value="Unassembled WGS sequence"/>
</dbReference>
<dbReference type="InterPro" id="IPR000067">
    <property type="entry name" value="FlgMring_FliF"/>
</dbReference>
<keyword evidence="5 11" id="KW-0812">Transmembrane</keyword>
<dbReference type="Pfam" id="PF08345">
    <property type="entry name" value="YscJ_FliF_C"/>
    <property type="match status" value="1"/>
</dbReference>
<dbReference type="GO" id="GO:0071973">
    <property type="term" value="P:bacterial-type flagellum-dependent cell motility"/>
    <property type="evidence" value="ECO:0007669"/>
    <property type="project" value="InterPro"/>
</dbReference>
<evidence type="ECO:0000259" key="12">
    <source>
        <dbReference type="Pfam" id="PF01514"/>
    </source>
</evidence>
<dbReference type="GO" id="GO:0009431">
    <property type="term" value="C:bacterial-type flagellum basal body, MS ring"/>
    <property type="evidence" value="ECO:0007669"/>
    <property type="project" value="InterPro"/>
</dbReference>
<proteinExistence type="inferred from homology"/>
<keyword evidence="15" id="KW-1185">Reference proteome</keyword>
<name>A0A1Y2K1F5_9PROT</name>
<dbReference type="AlphaFoldDB" id="A0A1Y2K1F5"/>
<feature type="transmembrane region" description="Helical" evidence="11">
    <location>
        <begin position="421"/>
        <end position="439"/>
    </location>
</feature>
<feature type="region of interest" description="Disordered" evidence="10">
    <location>
        <begin position="290"/>
        <end position="314"/>
    </location>
</feature>
<organism evidence="14 15">
    <name type="scientific">Magnetofaba australis IT-1</name>
    <dbReference type="NCBI Taxonomy" id="1434232"/>
    <lineage>
        <taxon>Bacteria</taxon>
        <taxon>Pseudomonadati</taxon>
        <taxon>Pseudomonadota</taxon>
        <taxon>Magnetococcia</taxon>
        <taxon>Magnetococcales</taxon>
        <taxon>Magnetococcaceae</taxon>
        <taxon>Magnetofaba</taxon>
    </lineage>
</organism>
<evidence type="ECO:0000313" key="14">
    <source>
        <dbReference type="EMBL" id="OSM01456.1"/>
    </source>
</evidence>
<evidence type="ECO:0000256" key="5">
    <source>
        <dbReference type="ARBA" id="ARBA00022692"/>
    </source>
</evidence>
<evidence type="ECO:0000256" key="9">
    <source>
        <dbReference type="PIRNR" id="PIRNR004862"/>
    </source>
</evidence>